<dbReference type="GO" id="GO:0000976">
    <property type="term" value="F:transcription cis-regulatory region binding"/>
    <property type="evidence" value="ECO:0007669"/>
    <property type="project" value="InterPro"/>
</dbReference>
<feature type="region of interest" description="Disordered" evidence="8">
    <location>
        <begin position="304"/>
        <end position="392"/>
    </location>
</feature>
<keyword evidence="2" id="KW-0217">Developmental protein</keyword>
<feature type="compositionally biased region" description="Low complexity" evidence="8">
    <location>
        <begin position="350"/>
        <end position="361"/>
    </location>
</feature>
<evidence type="ECO:0000259" key="9">
    <source>
        <dbReference type="Pfam" id="PF00249"/>
    </source>
</evidence>
<evidence type="ECO:0000256" key="4">
    <source>
        <dbReference type="ARBA" id="ARBA00023015"/>
    </source>
</evidence>
<dbReference type="SUPFAM" id="SSF46689">
    <property type="entry name" value="Homeodomain-like"/>
    <property type="match status" value="1"/>
</dbReference>
<dbReference type="Proteomes" id="UP000275267">
    <property type="component" value="Unassembled WGS sequence"/>
</dbReference>
<evidence type="ECO:0000256" key="1">
    <source>
        <dbReference type="ARBA" id="ARBA00004123"/>
    </source>
</evidence>
<dbReference type="InterPro" id="IPR006447">
    <property type="entry name" value="Myb_dom_plants"/>
</dbReference>
<dbReference type="GO" id="GO:0006355">
    <property type="term" value="P:regulation of DNA-templated transcription"/>
    <property type="evidence" value="ECO:0007669"/>
    <property type="project" value="InterPro"/>
</dbReference>
<dbReference type="OrthoDB" id="551907at2759"/>
<dbReference type="InterPro" id="IPR009057">
    <property type="entry name" value="Homeodomain-like_sf"/>
</dbReference>
<evidence type="ECO:0000256" key="2">
    <source>
        <dbReference type="ARBA" id="ARBA00022473"/>
    </source>
</evidence>
<dbReference type="EMBL" id="PQIB02000016">
    <property type="protein sequence ID" value="RLM61892.1"/>
    <property type="molecule type" value="Genomic_DNA"/>
</dbReference>
<dbReference type="AlphaFoldDB" id="A0A3L6PT39"/>
<feature type="compositionally biased region" description="Polar residues" evidence="8">
    <location>
        <begin position="54"/>
        <end position="63"/>
    </location>
</feature>
<dbReference type="InterPro" id="IPR044847">
    <property type="entry name" value="KAN_fam"/>
</dbReference>
<reference evidence="11" key="1">
    <citation type="journal article" date="2019" name="Nat. Commun.">
        <title>The genome of broomcorn millet.</title>
        <authorList>
            <person name="Zou C."/>
            <person name="Miki D."/>
            <person name="Li D."/>
            <person name="Tang Q."/>
            <person name="Xiao L."/>
            <person name="Rajput S."/>
            <person name="Deng P."/>
            <person name="Jia W."/>
            <person name="Huang R."/>
            <person name="Zhang M."/>
            <person name="Sun Y."/>
            <person name="Hu J."/>
            <person name="Fu X."/>
            <person name="Schnable P.S."/>
            <person name="Li F."/>
            <person name="Zhang H."/>
            <person name="Feng B."/>
            <person name="Zhu X."/>
            <person name="Liu R."/>
            <person name="Schnable J.C."/>
            <person name="Zhu J.-K."/>
            <person name="Zhang H."/>
        </authorList>
    </citation>
    <scope>NUCLEOTIDE SEQUENCE [LARGE SCALE GENOMIC DNA]</scope>
</reference>
<comment type="caution">
    <text evidence="10">The sequence shown here is derived from an EMBL/GenBank/DDBJ whole genome shotgun (WGS) entry which is preliminary data.</text>
</comment>
<protein>
    <submittedName>
        <fullName evidence="10">Transcription factor RL9</fullName>
    </submittedName>
</protein>
<dbReference type="NCBIfam" id="TIGR01557">
    <property type="entry name" value="myb_SHAQKYF"/>
    <property type="match status" value="1"/>
</dbReference>
<evidence type="ECO:0000256" key="7">
    <source>
        <dbReference type="ARBA" id="ARBA00023242"/>
    </source>
</evidence>
<organism evidence="10 11">
    <name type="scientific">Panicum miliaceum</name>
    <name type="common">Proso millet</name>
    <name type="synonym">Broomcorn millet</name>
    <dbReference type="NCBI Taxonomy" id="4540"/>
    <lineage>
        <taxon>Eukaryota</taxon>
        <taxon>Viridiplantae</taxon>
        <taxon>Streptophyta</taxon>
        <taxon>Embryophyta</taxon>
        <taxon>Tracheophyta</taxon>
        <taxon>Spermatophyta</taxon>
        <taxon>Magnoliopsida</taxon>
        <taxon>Liliopsida</taxon>
        <taxon>Poales</taxon>
        <taxon>Poaceae</taxon>
        <taxon>PACMAD clade</taxon>
        <taxon>Panicoideae</taxon>
        <taxon>Panicodae</taxon>
        <taxon>Paniceae</taxon>
        <taxon>Panicinae</taxon>
        <taxon>Panicum</taxon>
        <taxon>Panicum sect. Panicum</taxon>
    </lineage>
</organism>
<dbReference type="Gene3D" id="1.10.10.60">
    <property type="entry name" value="Homeodomain-like"/>
    <property type="match status" value="1"/>
</dbReference>
<dbReference type="GO" id="GO:0010158">
    <property type="term" value="P:abaxial cell fate specification"/>
    <property type="evidence" value="ECO:0007669"/>
    <property type="project" value="InterPro"/>
</dbReference>
<feature type="region of interest" description="Disordered" evidence="8">
    <location>
        <begin position="1"/>
        <end position="73"/>
    </location>
</feature>
<name>A0A3L6PT39_PANMI</name>
<dbReference type="FunFam" id="1.10.10.60:FF:000002">
    <property type="entry name" value="Myb family transcription factor"/>
    <property type="match status" value="1"/>
</dbReference>
<evidence type="ECO:0000256" key="8">
    <source>
        <dbReference type="SAM" id="MobiDB-lite"/>
    </source>
</evidence>
<dbReference type="GO" id="GO:0005634">
    <property type="term" value="C:nucleus"/>
    <property type="evidence" value="ECO:0007669"/>
    <property type="project" value="UniProtKB-SubCell"/>
</dbReference>
<evidence type="ECO:0000256" key="6">
    <source>
        <dbReference type="ARBA" id="ARBA00023163"/>
    </source>
</evidence>
<keyword evidence="3" id="KW-0221">Differentiation</keyword>
<evidence type="ECO:0000313" key="11">
    <source>
        <dbReference type="Proteomes" id="UP000275267"/>
    </source>
</evidence>
<dbReference type="Pfam" id="PF00249">
    <property type="entry name" value="Myb_DNA-binding"/>
    <property type="match status" value="1"/>
</dbReference>
<keyword evidence="11" id="KW-1185">Reference proteome</keyword>
<proteinExistence type="predicted"/>
<dbReference type="PANTHER" id="PTHR31496:SF47">
    <property type="entry name" value="TRANSCRIPTION REPRESSOR KAN1"/>
    <property type="match status" value="1"/>
</dbReference>
<accession>A0A3L6PT39</accession>
<dbReference type="PANTHER" id="PTHR31496">
    <property type="entry name" value="TRANSCRIPTION FACTOR KAN2-RELATED"/>
    <property type="match status" value="1"/>
</dbReference>
<sequence>MEARAASAPDLSLHISLPSSASSPPPAPGRLGAAAGGGRGAQPAAGGDPWRRLNGSTASTELSLSPPPRQEAAGDVLPWRLRPPAANYSASSSTSAATADAASLVPVTVRRLSLDAAAEAARARPINGVPVYSSPRAAGHPFLGAGEYRQGHPKVGLYNPYHASSWPSSLRSTTTSPTAAPSASDPAAAFLSPSAYHRMLSGTGRLHLHGVLADTFRGYGGHQQQQQHFGSLASARYMPKFPASRRGMRAPRMRWTSSLHARFVHAVELLGGHERATPKSVLELMDVKDLTLAHVKSHLQMYRTVKSTDKPATSSGPVGGGGSGDDDLPDAGQAPSAGEDASPQPFTRRSASSEGAASHAGGDVECSSAEDSDGGRARSGASSRDQWPPPAACNADTHRSVVISSTIEVPLISLFLFNSYLSLHNNHMIAHLGQDMEPCGSVGMHQVPNHEMSCPSPSLKFTLGRANWNVAEHD</sequence>
<keyword evidence="7" id="KW-0539">Nucleus</keyword>
<evidence type="ECO:0000256" key="5">
    <source>
        <dbReference type="ARBA" id="ARBA00023125"/>
    </source>
</evidence>
<evidence type="ECO:0000256" key="3">
    <source>
        <dbReference type="ARBA" id="ARBA00022782"/>
    </source>
</evidence>
<keyword evidence="6" id="KW-0804">Transcription</keyword>
<feature type="domain" description="Myb-like" evidence="9">
    <location>
        <begin position="252"/>
        <end position="303"/>
    </location>
</feature>
<evidence type="ECO:0000313" key="10">
    <source>
        <dbReference type="EMBL" id="RLM61892.1"/>
    </source>
</evidence>
<keyword evidence="4" id="KW-0805">Transcription regulation</keyword>
<dbReference type="STRING" id="4540.A0A3L6PT39"/>
<comment type="subcellular location">
    <subcellularLocation>
        <location evidence="1">Nucleus</location>
    </subcellularLocation>
</comment>
<keyword evidence="5" id="KW-0238">DNA-binding</keyword>
<gene>
    <name evidence="10" type="ORF">C2845_PM14G14790</name>
</gene>
<dbReference type="InterPro" id="IPR001005">
    <property type="entry name" value="SANT/Myb"/>
</dbReference>